<dbReference type="InterPro" id="IPR004226">
    <property type="entry name" value="TBCA"/>
</dbReference>
<evidence type="ECO:0000256" key="1">
    <source>
        <dbReference type="ARBA" id="ARBA00006806"/>
    </source>
</evidence>
<comment type="caution">
    <text evidence="4">The sequence shown here is derived from an EMBL/GenBank/DDBJ whole genome shotgun (WGS) entry which is preliminary data.</text>
</comment>
<keyword evidence="2 3" id="KW-0143">Chaperone</keyword>
<dbReference type="GO" id="GO:0048487">
    <property type="term" value="F:beta-tubulin binding"/>
    <property type="evidence" value="ECO:0007669"/>
    <property type="project" value="InterPro"/>
</dbReference>
<dbReference type="InterPro" id="IPR036126">
    <property type="entry name" value="TBCA_sf"/>
</dbReference>
<dbReference type="GO" id="GO:0007023">
    <property type="term" value="P:post-chaperonin tubulin folding pathway"/>
    <property type="evidence" value="ECO:0007669"/>
    <property type="project" value="UniProtKB-UniRule"/>
</dbReference>
<dbReference type="GO" id="GO:0005874">
    <property type="term" value="C:microtubule"/>
    <property type="evidence" value="ECO:0007669"/>
    <property type="project" value="UniProtKB-KW"/>
</dbReference>
<dbReference type="PANTHER" id="PTHR21500">
    <property type="entry name" value="TUBULIN-SPECIFIC CHAPERONE A"/>
    <property type="match status" value="1"/>
</dbReference>
<comment type="similarity">
    <text evidence="1 3">Belongs to the TBCA family.</text>
</comment>
<protein>
    <recommendedName>
        <fullName evidence="3">Tubulin-specific chaperone A</fullName>
    </recommendedName>
</protein>
<dbReference type="FunFam" id="1.20.58.90:FF:000011">
    <property type="entry name" value="Tubulin-specific chaperone A"/>
    <property type="match status" value="1"/>
</dbReference>
<keyword evidence="3" id="KW-0963">Cytoplasm</keyword>
<dbReference type="Proteomes" id="UP000612055">
    <property type="component" value="Unassembled WGS sequence"/>
</dbReference>
<keyword evidence="3" id="KW-0493">Microtubule</keyword>
<keyword evidence="5" id="KW-1185">Reference proteome</keyword>
<dbReference type="EMBL" id="JAEHOE010000031">
    <property type="protein sequence ID" value="KAG2494471.1"/>
    <property type="molecule type" value="Genomic_DNA"/>
</dbReference>
<dbReference type="PANTHER" id="PTHR21500:SF0">
    <property type="entry name" value="TUBULIN-SPECIFIC CHAPERONE A"/>
    <property type="match status" value="1"/>
</dbReference>
<reference evidence="4" key="1">
    <citation type="journal article" date="2020" name="bioRxiv">
        <title>Comparative genomics of Chlamydomonas.</title>
        <authorList>
            <person name="Craig R.J."/>
            <person name="Hasan A.R."/>
            <person name="Ness R.W."/>
            <person name="Keightley P.D."/>
        </authorList>
    </citation>
    <scope>NUCLEOTIDE SEQUENCE</scope>
    <source>
        <strain evidence="4">CCAP 11/70</strain>
    </source>
</reference>
<keyword evidence="3" id="KW-0206">Cytoskeleton</keyword>
<evidence type="ECO:0000256" key="3">
    <source>
        <dbReference type="RuleBase" id="RU364030"/>
    </source>
</evidence>
<sequence length="112" mass="12887">MTSSAEIVKQCKVKTSSVKRLHKEFCYYEKERDKEQARVDKMKADGAEASDLKQAENVLQESAMMIPQTRQRLEAALTELQSFVTENEEDLKETEELTAAKELLAEIEQLFK</sequence>
<proteinExistence type="inferred from homology"/>
<evidence type="ECO:0000256" key="2">
    <source>
        <dbReference type="ARBA" id="ARBA00023186"/>
    </source>
</evidence>
<gene>
    <name evidence="4" type="ORF">HYH03_007523</name>
</gene>
<organism evidence="4 5">
    <name type="scientific">Edaphochlamys debaryana</name>
    <dbReference type="NCBI Taxonomy" id="47281"/>
    <lineage>
        <taxon>Eukaryota</taxon>
        <taxon>Viridiplantae</taxon>
        <taxon>Chlorophyta</taxon>
        <taxon>core chlorophytes</taxon>
        <taxon>Chlorophyceae</taxon>
        <taxon>CS clade</taxon>
        <taxon>Chlamydomonadales</taxon>
        <taxon>Chlamydomonadales incertae sedis</taxon>
        <taxon>Edaphochlamys</taxon>
    </lineage>
</organism>
<dbReference type="Pfam" id="PF02970">
    <property type="entry name" value="TBCA"/>
    <property type="match status" value="1"/>
</dbReference>
<dbReference type="AlphaFoldDB" id="A0A836BZ67"/>
<name>A0A836BZ67_9CHLO</name>
<dbReference type="GO" id="GO:0005829">
    <property type="term" value="C:cytosol"/>
    <property type="evidence" value="ECO:0007669"/>
    <property type="project" value="TreeGrafter"/>
</dbReference>
<dbReference type="OrthoDB" id="296187at2759"/>
<accession>A0A836BZ67</accession>
<comment type="subcellular location">
    <subcellularLocation>
        <location evidence="3">Cytoplasm</location>
        <location evidence="3">Cytoskeleton</location>
    </subcellularLocation>
</comment>
<dbReference type="Gene3D" id="1.20.58.90">
    <property type="match status" value="1"/>
</dbReference>
<evidence type="ECO:0000313" key="5">
    <source>
        <dbReference type="Proteomes" id="UP000612055"/>
    </source>
</evidence>
<dbReference type="SUPFAM" id="SSF46988">
    <property type="entry name" value="Tubulin chaperone cofactor A"/>
    <property type="match status" value="1"/>
</dbReference>
<comment type="subunit">
    <text evidence="3">Supercomplex made of cofactors A to E. Cofactors A and D function by capturing and stabilizing tubulin in a quasi-native conformation. Cofactor E binds to the cofactor D-tubulin complex; interaction with cofactor C then causes the release of tubulin polypeptides that are committed to the native state.</text>
</comment>
<evidence type="ECO:0000313" key="4">
    <source>
        <dbReference type="EMBL" id="KAG2494471.1"/>
    </source>
</evidence>
<dbReference type="GO" id="GO:0007021">
    <property type="term" value="P:tubulin complex assembly"/>
    <property type="evidence" value="ECO:0007669"/>
    <property type="project" value="UniProtKB-UniRule"/>
</dbReference>